<dbReference type="STRING" id="152573.SAMN04488051_103537"/>
<dbReference type="Proteomes" id="UP000198773">
    <property type="component" value="Unassembled WGS sequence"/>
</dbReference>
<dbReference type="EMBL" id="FNRM01000003">
    <property type="protein sequence ID" value="SEA52117.1"/>
    <property type="molecule type" value="Genomic_DNA"/>
</dbReference>
<dbReference type="RefSeq" id="WP_091341983.1">
    <property type="nucleotide sequence ID" value="NZ_FNRM01000003.1"/>
</dbReference>
<dbReference type="OrthoDB" id="5768602at2"/>
<proteinExistence type="predicted"/>
<evidence type="ECO:0000313" key="2">
    <source>
        <dbReference type="Proteomes" id="UP000198773"/>
    </source>
</evidence>
<evidence type="ECO:0000313" key="1">
    <source>
        <dbReference type="EMBL" id="SEA52117.1"/>
    </source>
</evidence>
<gene>
    <name evidence="1" type="ORF">SAMN04488051_103537</name>
</gene>
<dbReference type="AlphaFoldDB" id="A0A1H4BVM7"/>
<accession>A0A1H4BVM7</accession>
<name>A0A1H4BVM7_ALKAM</name>
<organism evidence="1 2">
    <name type="scientific">Alkalimonas amylolytica</name>
    <dbReference type="NCBI Taxonomy" id="152573"/>
    <lineage>
        <taxon>Bacteria</taxon>
        <taxon>Pseudomonadati</taxon>
        <taxon>Pseudomonadota</taxon>
        <taxon>Gammaproteobacteria</taxon>
        <taxon>Alkalimonas</taxon>
    </lineage>
</organism>
<protein>
    <submittedName>
        <fullName evidence="1">Uncharacterized protein</fullName>
    </submittedName>
</protein>
<sequence length="191" mass="21700">MSEVIADTKVFGVFADVEQYAMLQETELELIMQIDEPVGLYGKPLADNWAPMEVTWFYNPDERVKPQPDIAAFGAIAFAASAETCEKLRPFISDYVEFLPINVDGWRWYIIHVLAKEDIFNEAQSQRKVRRDGTPMRMFKKLVLDGDRVSNGVLFRVQGLSLGIYSTNLPNSFLNVVRQLGLSGLTFQDIN</sequence>
<keyword evidence="2" id="KW-1185">Reference proteome</keyword>
<reference evidence="1 2" key="1">
    <citation type="submission" date="2016-10" db="EMBL/GenBank/DDBJ databases">
        <authorList>
            <person name="de Groot N.N."/>
        </authorList>
    </citation>
    <scope>NUCLEOTIDE SEQUENCE [LARGE SCALE GENOMIC DNA]</scope>
    <source>
        <strain evidence="1 2">CGMCC 1.3430</strain>
    </source>
</reference>